<proteinExistence type="predicted"/>
<keyword evidence="4" id="KW-1185">Reference proteome</keyword>
<protein>
    <submittedName>
        <fullName evidence="3">Uncharacterized protein</fullName>
    </submittedName>
</protein>
<organism evidence="3 4">
    <name type="scientific">Pseudopithomyces chartarum</name>
    <dbReference type="NCBI Taxonomy" id="1892770"/>
    <lineage>
        <taxon>Eukaryota</taxon>
        <taxon>Fungi</taxon>
        <taxon>Dikarya</taxon>
        <taxon>Ascomycota</taxon>
        <taxon>Pezizomycotina</taxon>
        <taxon>Dothideomycetes</taxon>
        <taxon>Pleosporomycetidae</taxon>
        <taxon>Pleosporales</taxon>
        <taxon>Massarineae</taxon>
        <taxon>Didymosphaeriaceae</taxon>
        <taxon>Pseudopithomyces</taxon>
    </lineage>
</organism>
<dbReference type="Proteomes" id="UP001280581">
    <property type="component" value="Unassembled WGS sequence"/>
</dbReference>
<feature type="transmembrane region" description="Helical" evidence="2">
    <location>
        <begin position="112"/>
        <end position="134"/>
    </location>
</feature>
<keyword evidence="2" id="KW-0812">Transmembrane</keyword>
<feature type="region of interest" description="Disordered" evidence="1">
    <location>
        <begin position="137"/>
        <end position="180"/>
    </location>
</feature>
<keyword evidence="2" id="KW-1133">Transmembrane helix</keyword>
<reference evidence="3 4" key="1">
    <citation type="submission" date="2021-02" db="EMBL/GenBank/DDBJ databases">
        <title>Genome assembly of Pseudopithomyces chartarum.</title>
        <authorList>
            <person name="Jauregui R."/>
            <person name="Singh J."/>
            <person name="Voisey C."/>
        </authorList>
    </citation>
    <scope>NUCLEOTIDE SEQUENCE [LARGE SCALE GENOMIC DNA]</scope>
    <source>
        <strain evidence="3 4">AGR01</strain>
    </source>
</reference>
<dbReference type="EMBL" id="WVTA01000015">
    <property type="protein sequence ID" value="KAK3201909.1"/>
    <property type="molecule type" value="Genomic_DNA"/>
</dbReference>
<keyword evidence="2" id="KW-0472">Membrane</keyword>
<name>A0AAN6LP16_9PLEO</name>
<sequence length="383" mass="41784">MGLFGQKKHYLNQVGFEQHLEHPKRIYTSAGHRLSAILENGSTESQNAKAREAHRASVRKSGLSPVLADVPEDRSASAHSSGYSYNVWSENEKFAALRNHRQIAKRGGWKRVLIILAVLLLFIIALGVGLGLGLKKNKAESPSSSSSTTSQDDAATPASTDSPTSIDPSSSSSSSSSRPPNFPLGSYSLVTFLDTVLTDCTANSLTWSCYPYTDYYTSNSKSVSTFNWVISGTKGAYKISSTENPFSISFKNANLELLNEGEDNERYRFLISTTKTVSPATNLTDDNASVDCDYTGNLQANLYTKMTKEYPSDQDPTGDPSYTPWPYAVKIEQSASGGQSVPNCYKTTSSGQHGDAVTEGLEAQDRGSMCSCLYRNWYTPRPQ</sequence>
<dbReference type="AlphaFoldDB" id="A0AAN6LP16"/>
<feature type="compositionally biased region" description="Low complexity" evidence="1">
    <location>
        <begin position="141"/>
        <end position="177"/>
    </location>
</feature>
<comment type="caution">
    <text evidence="3">The sequence shown here is derived from an EMBL/GenBank/DDBJ whole genome shotgun (WGS) entry which is preliminary data.</text>
</comment>
<evidence type="ECO:0000313" key="4">
    <source>
        <dbReference type="Proteomes" id="UP001280581"/>
    </source>
</evidence>
<evidence type="ECO:0000256" key="1">
    <source>
        <dbReference type="SAM" id="MobiDB-lite"/>
    </source>
</evidence>
<accession>A0AAN6LP16</accession>
<evidence type="ECO:0000313" key="3">
    <source>
        <dbReference type="EMBL" id="KAK3201909.1"/>
    </source>
</evidence>
<evidence type="ECO:0000256" key="2">
    <source>
        <dbReference type="SAM" id="Phobius"/>
    </source>
</evidence>
<gene>
    <name evidence="3" type="ORF">GRF29_164g1076247</name>
</gene>